<dbReference type="AlphaFoldDB" id="A0A7R9M8S2"/>
<keyword evidence="4" id="KW-0347">Helicase</keyword>
<accession>A0A7R9M8S2</accession>
<dbReference type="SMART" id="SM00490">
    <property type="entry name" value="HELICc"/>
    <property type="match status" value="1"/>
</dbReference>
<dbReference type="SUPFAM" id="SSF52540">
    <property type="entry name" value="P-loop containing nucleoside triphosphate hydrolases"/>
    <property type="match status" value="1"/>
</dbReference>
<evidence type="ECO:0000256" key="3">
    <source>
        <dbReference type="ARBA" id="ARBA00022801"/>
    </source>
</evidence>
<evidence type="ECO:0000256" key="4">
    <source>
        <dbReference type="ARBA" id="ARBA00022806"/>
    </source>
</evidence>
<evidence type="ECO:0000256" key="6">
    <source>
        <dbReference type="PROSITE-ProRule" id="PRU00552"/>
    </source>
</evidence>
<dbReference type="Pfam" id="PF00271">
    <property type="entry name" value="Helicase_C"/>
    <property type="match status" value="1"/>
</dbReference>
<feature type="short sequence motif" description="Q motif" evidence="6">
    <location>
        <begin position="91"/>
        <end position="119"/>
    </location>
</feature>
<keyword evidence="3" id="KW-0378">Hydrolase</keyword>
<dbReference type="OrthoDB" id="196131at2759"/>
<evidence type="ECO:0000259" key="7">
    <source>
        <dbReference type="PROSITE" id="PS51192"/>
    </source>
</evidence>
<evidence type="ECO:0000256" key="2">
    <source>
        <dbReference type="ARBA" id="ARBA00022741"/>
    </source>
</evidence>
<dbReference type="InterPro" id="IPR014001">
    <property type="entry name" value="Helicase_ATP-bd"/>
</dbReference>
<evidence type="ECO:0000256" key="1">
    <source>
        <dbReference type="ARBA" id="ARBA00012552"/>
    </source>
</evidence>
<evidence type="ECO:0000256" key="5">
    <source>
        <dbReference type="ARBA" id="ARBA00022840"/>
    </source>
</evidence>
<dbReference type="EMBL" id="OC924571">
    <property type="protein sequence ID" value="CAD7655599.1"/>
    <property type="molecule type" value="Genomic_DNA"/>
</dbReference>
<dbReference type="GO" id="GO:0005829">
    <property type="term" value="C:cytosol"/>
    <property type="evidence" value="ECO:0007669"/>
    <property type="project" value="TreeGrafter"/>
</dbReference>
<sequence length="468" mass="54342">MSLDFYSLGFESLDYEVDDQDLFSNEALLDDRDLQTIHSFQRCEEPFNNEKSDLLDYEEEEEVVTTTQEIDNTNDLQIKSEECKQTTKYQNSFRDLLLRPELLRAINDCGFENPSEVQNECIPQAIMGVDILCQAKSGMGKTCVFVLSTLQQIDDSSDHILVVVLVSTRELAFQISKEYERFAKYMRVNVALFIGGIPQQTDEELLRRKRPNIVVATTGRLRGFIRDRMIDLSRVKHFIIDEFDHILDRKERSNTLEDVLYINKYLPKNRQAMMFSATVTQELRVRAKTLMNNPLEVIIGDDSKLVLHGLQQFCVRITEKAKVKQLYDILTTTDYKQAIVFVQRINRCKALCELLYNLGVSVLPIHSDLTQTVRLDNYQMFRNYRKRTLITTAMFDRGVDFERVNLVINYDMPETSDLYLHAVGRAGRFGTKGAAVSFISDDYSQRIQNEIRIRFGIKFEEMPLKIVI</sequence>
<feature type="domain" description="Helicase C-terminal" evidence="8">
    <location>
        <begin position="322"/>
        <end position="468"/>
    </location>
</feature>
<keyword evidence="5" id="KW-0067">ATP-binding</keyword>
<dbReference type="PANTHER" id="PTHR47959:SF1">
    <property type="entry name" value="ATP-DEPENDENT RNA HELICASE DBPA"/>
    <property type="match status" value="1"/>
</dbReference>
<evidence type="ECO:0000259" key="8">
    <source>
        <dbReference type="PROSITE" id="PS51194"/>
    </source>
</evidence>
<dbReference type="GO" id="GO:0003724">
    <property type="term" value="F:RNA helicase activity"/>
    <property type="evidence" value="ECO:0007669"/>
    <property type="project" value="UniProtKB-EC"/>
</dbReference>
<dbReference type="EMBL" id="CAJPVJ010009746">
    <property type="protein sequence ID" value="CAG2172786.1"/>
    <property type="molecule type" value="Genomic_DNA"/>
</dbReference>
<dbReference type="PROSITE" id="PS51192">
    <property type="entry name" value="HELICASE_ATP_BIND_1"/>
    <property type="match status" value="1"/>
</dbReference>
<dbReference type="EC" id="3.6.4.13" evidence="1"/>
<feature type="domain" description="Helicase ATP-binding" evidence="7">
    <location>
        <begin position="122"/>
        <end position="297"/>
    </location>
</feature>
<dbReference type="GO" id="GO:0005524">
    <property type="term" value="F:ATP binding"/>
    <property type="evidence" value="ECO:0007669"/>
    <property type="project" value="UniProtKB-KW"/>
</dbReference>
<gene>
    <name evidence="10" type="ORF">ONB1V03_LOCUS12242</name>
</gene>
<keyword evidence="2" id="KW-0547">Nucleotide-binding</keyword>
<proteinExistence type="predicted"/>
<dbReference type="PANTHER" id="PTHR47959">
    <property type="entry name" value="ATP-DEPENDENT RNA HELICASE RHLE-RELATED"/>
    <property type="match status" value="1"/>
</dbReference>
<dbReference type="GO" id="GO:0016787">
    <property type="term" value="F:hydrolase activity"/>
    <property type="evidence" value="ECO:0007669"/>
    <property type="project" value="UniProtKB-KW"/>
</dbReference>
<keyword evidence="11" id="KW-1185">Reference proteome</keyword>
<dbReference type="SMART" id="SM00487">
    <property type="entry name" value="DEXDc"/>
    <property type="match status" value="1"/>
</dbReference>
<dbReference type="Pfam" id="PF00270">
    <property type="entry name" value="DEAD"/>
    <property type="match status" value="1"/>
</dbReference>
<dbReference type="InterPro" id="IPR027417">
    <property type="entry name" value="P-loop_NTPase"/>
</dbReference>
<dbReference type="InterPro" id="IPR014014">
    <property type="entry name" value="RNA_helicase_DEAD_Q_motif"/>
</dbReference>
<dbReference type="PROSITE" id="PS51195">
    <property type="entry name" value="Q_MOTIF"/>
    <property type="match status" value="1"/>
</dbReference>
<protein>
    <recommendedName>
        <fullName evidence="1">RNA helicase</fullName>
        <ecNumber evidence="1">3.6.4.13</ecNumber>
    </recommendedName>
</protein>
<reference evidence="10" key="1">
    <citation type="submission" date="2020-11" db="EMBL/GenBank/DDBJ databases">
        <authorList>
            <person name="Tran Van P."/>
        </authorList>
    </citation>
    <scope>NUCLEOTIDE SEQUENCE</scope>
</reference>
<dbReference type="PROSITE" id="PS51194">
    <property type="entry name" value="HELICASE_CTER"/>
    <property type="match status" value="1"/>
</dbReference>
<feature type="domain" description="DEAD-box RNA helicase Q" evidence="9">
    <location>
        <begin position="91"/>
        <end position="119"/>
    </location>
</feature>
<organism evidence="10">
    <name type="scientific">Oppiella nova</name>
    <dbReference type="NCBI Taxonomy" id="334625"/>
    <lineage>
        <taxon>Eukaryota</taxon>
        <taxon>Metazoa</taxon>
        <taxon>Ecdysozoa</taxon>
        <taxon>Arthropoda</taxon>
        <taxon>Chelicerata</taxon>
        <taxon>Arachnida</taxon>
        <taxon>Acari</taxon>
        <taxon>Acariformes</taxon>
        <taxon>Sarcoptiformes</taxon>
        <taxon>Oribatida</taxon>
        <taxon>Brachypylina</taxon>
        <taxon>Oppioidea</taxon>
        <taxon>Oppiidae</taxon>
        <taxon>Oppiella</taxon>
    </lineage>
</organism>
<evidence type="ECO:0000259" key="9">
    <source>
        <dbReference type="PROSITE" id="PS51195"/>
    </source>
</evidence>
<dbReference type="GO" id="GO:0003676">
    <property type="term" value="F:nucleic acid binding"/>
    <property type="evidence" value="ECO:0007669"/>
    <property type="project" value="InterPro"/>
</dbReference>
<dbReference type="Gene3D" id="3.40.50.300">
    <property type="entry name" value="P-loop containing nucleotide triphosphate hydrolases"/>
    <property type="match status" value="2"/>
</dbReference>
<evidence type="ECO:0000313" key="11">
    <source>
        <dbReference type="Proteomes" id="UP000728032"/>
    </source>
</evidence>
<dbReference type="CDD" id="cd18787">
    <property type="entry name" value="SF2_C_DEAD"/>
    <property type="match status" value="1"/>
</dbReference>
<name>A0A7R9M8S2_9ACAR</name>
<dbReference type="Proteomes" id="UP000728032">
    <property type="component" value="Unassembled WGS sequence"/>
</dbReference>
<dbReference type="InterPro" id="IPR001650">
    <property type="entry name" value="Helicase_C-like"/>
</dbReference>
<dbReference type="InterPro" id="IPR011545">
    <property type="entry name" value="DEAD/DEAH_box_helicase_dom"/>
</dbReference>
<evidence type="ECO:0000313" key="10">
    <source>
        <dbReference type="EMBL" id="CAD7655599.1"/>
    </source>
</evidence>
<dbReference type="InterPro" id="IPR050079">
    <property type="entry name" value="DEAD_box_RNA_helicase"/>
</dbReference>